<evidence type="ECO:0000256" key="2">
    <source>
        <dbReference type="ARBA" id="ARBA00010139"/>
    </source>
</evidence>
<dbReference type="Proteomes" id="UP000564573">
    <property type="component" value="Unassembled WGS sequence"/>
</dbReference>
<keyword evidence="5" id="KW-0521">NADP</keyword>
<evidence type="ECO:0000256" key="1">
    <source>
        <dbReference type="ARBA" id="ARBA00001974"/>
    </source>
</evidence>
<dbReference type="Pfam" id="PF13738">
    <property type="entry name" value="Pyr_redox_3"/>
    <property type="match status" value="1"/>
</dbReference>
<organism evidence="8 9">
    <name type="scientific">Prauserella sediminis</name>
    <dbReference type="NCBI Taxonomy" id="577680"/>
    <lineage>
        <taxon>Bacteria</taxon>
        <taxon>Bacillati</taxon>
        <taxon>Actinomycetota</taxon>
        <taxon>Actinomycetes</taxon>
        <taxon>Pseudonocardiales</taxon>
        <taxon>Pseudonocardiaceae</taxon>
        <taxon>Prauserella</taxon>
        <taxon>Prauserella salsuginis group</taxon>
    </lineage>
</organism>
<name>A0A839XX01_9PSEU</name>
<keyword evidence="4" id="KW-0274">FAD</keyword>
<dbReference type="RefSeq" id="WP_183786813.1">
    <property type="nucleotide sequence ID" value="NZ_JACIBS010000005.1"/>
</dbReference>
<keyword evidence="3" id="KW-0285">Flavoprotein</keyword>
<dbReference type="Gene3D" id="3.50.50.60">
    <property type="entry name" value="FAD/NAD(P)-binding domain"/>
    <property type="match status" value="3"/>
</dbReference>
<dbReference type="GO" id="GO:0016709">
    <property type="term" value="F:oxidoreductase activity, acting on paired donors, with incorporation or reduction of molecular oxygen, NAD(P)H as one donor, and incorporation of one atom of oxygen"/>
    <property type="evidence" value="ECO:0007669"/>
    <property type="project" value="UniProtKB-ARBA"/>
</dbReference>
<dbReference type="EMBL" id="JACIBS010000005">
    <property type="protein sequence ID" value="MBB3665608.1"/>
    <property type="molecule type" value="Genomic_DNA"/>
</dbReference>
<comment type="cofactor">
    <cofactor evidence="1">
        <name>FAD</name>
        <dbReference type="ChEBI" id="CHEBI:57692"/>
    </cofactor>
</comment>
<dbReference type="InterPro" id="IPR036188">
    <property type="entry name" value="FAD/NAD-bd_sf"/>
</dbReference>
<dbReference type="PANTHER" id="PTHR43098:SF3">
    <property type="entry name" value="L-ORNITHINE N(5)-MONOOXYGENASE-RELATED"/>
    <property type="match status" value="1"/>
</dbReference>
<dbReference type="PRINTS" id="PR00411">
    <property type="entry name" value="PNDRDTASEI"/>
</dbReference>
<keyword evidence="7" id="KW-0503">Monooxygenase</keyword>
<dbReference type="SUPFAM" id="SSF51905">
    <property type="entry name" value="FAD/NAD(P)-binding domain"/>
    <property type="match status" value="2"/>
</dbReference>
<evidence type="ECO:0000256" key="5">
    <source>
        <dbReference type="ARBA" id="ARBA00022857"/>
    </source>
</evidence>
<gene>
    <name evidence="8" type="ORF">FB384_004566</name>
</gene>
<dbReference type="AlphaFoldDB" id="A0A839XX01"/>
<keyword evidence="6" id="KW-0560">Oxidoreductase</keyword>
<keyword evidence="9" id="KW-1185">Reference proteome</keyword>
<dbReference type="PANTHER" id="PTHR43098">
    <property type="entry name" value="L-ORNITHINE N(5)-MONOOXYGENASE-RELATED"/>
    <property type="match status" value="1"/>
</dbReference>
<evidence type="ECO:0000313" key="8">
    <source>
        <dbReference type="EMBL" id="MBB3665608.1"/>
    </source>
</evidence>
<sequence>MADRSPEVAEDVDVVVVGAGILGIYQLYRAREAGFTVRLLEQGNGVGGTWYWNRYPGCRFDSESYTYGYLFSEELWRDWEWSEEFAGQPETERYLNHVTDRFDLRRHIRFGSKVVAAVWDEESAGWTLNTEDGHIVRARHFVSTTGVLSVPQFPDVPGREDFAGEAYHTGLWPKEPVDFRGKRVAVIGTGSSGVQIAPAIADEVATLTVYQRTPSWATPLNNKPISAERQAELKAEFASIKETLEASNVGFLHEAHDRKTFEDTPEEREAFYEKIWRSPGFAKMTTNYTDMMLDDEANAEFCAFLEKKIRSLVDDEETADKLIPRNHAYGGLRPPFVTGYFEMFNKPHVELVSLREEPITRVTETGVETAKGLREYDIIVWATGFDFGTGALRRMGVTGTDGLELTEKWADGPITWIGVMASGFPNLFFPGGPHGAAGNNPRYGGTQVDFVTELLVHARDHGKRRIEVPRHAEEAWMTMIENFRQYSRFEEHGQYYGGNTAGKAKAFLLNPGGKPKMMEAIGEAVSSGYQGFLS</sequence>
<reference evidence="8 9" key="1">
    <citation type="submission" date="2020-08" db="EMBL/GenBank/DDBJ databases">
        <title>Sequencing the genomes of 1000 actinobacteria strains.</title>
        <authorList>
            <person name="Klenk H.-P."/>
        </authorList>
    </citation>
    <scope>NUCLEOTIDE SEQUENCE [LARGE SCALE GENOMIC DNA]</scope>
    <source>
        <strain evidence="8 9">DSM 45267</strain>
    </source>
</reference>
<evidence type="ECO:0000256" key="3">
    <source>
        <dbReference type="ARBA" id="ARBA00022630"/>
    </source>
</evidence>
<evidence type="ECO:0000256" key="7">
    <source>
        <dbReference type="ARBA" id="ARBA00023033"/>
    </source>
</evidence>
<evidence type="ECO:0000313" key="9">
    <source>
        <dbReference type="Proteomes" id="UP000564573"/>
    </source>
</evidence>
<comment type="similarity">
    <text evidence="2">Belongs to the FAD-binding monooxygenase family.</text>
</comment>
<proteinExistence type="inferred from homology"/>
<evidence type="ECO:0000256" key="4">
    <source>
        <dbReference type="ARBA" id="ARBA00022827"/>
    </source>
</evidence>
<comment type="caution">
    <text evidence="8">The sequence shown here is derived from an EMBL/GenBank/DDBJ whole genome shotgun (WGS) entry which is preliminary data.</text>
</comment>
<evidence type="ECO:0000256" key="6">
    <source>
        <dbReference type="ARBA" id="ARBA00023002"/>
    </source>
</evidence>
<protein>
    <submittedName>
        <fullName evidence="8">Cation diffusion facilitator CzcD-associated flavoprotein CzcO</fullName>
    </submittedName>
</protein>
<dbReference type="InterPro" id="IPR050775">
    <property type="entry name" value="FAD-binding_Monooxygenases"/>
</dbReference>
<accession>A0A839XX01</accession>